<dbReference type="EMBL" id="CP010868">
    <property type="protein sequence ID" value="AJM92889.1"/>
    <property type="molecule type" value="Genomic_DNA"/>
</dbReference>
<evidence type="ECO:0000313" key="1">
    <source>
        <dbReference type="EMBL" id="AJM92889.1"/>
    </source>
</evidence>
<dbReference type="Proteomes" id="UP000032027">
    <property type="component" value="Chromosome"/>
</dbReference>
<dbReference type="STRING" id="1582439.NPIRD3C_1677"/>
<reference evidence="2" key="1">
    <citation type="submission" date="2015-02" db="EMBL/GenBank/DDBJ databases">
        <title>Characterization of two novel Thaumarchaeota isolated from the Northern Adriatic Sea.</title>
        <authorList>
            <person name="Bayer B."/>
            <person name="Vojvoda J."/>
            <person name="Offre P."/>
            <person name="Srivastava A."/>
            <person name="Elisabeth N."/>
            <person name="Garcia J.A.L."/>
            <person name="Schleper C."/>
            <person name="Herndl G.J."/>
        </authorList>
    </citation>
    <scope>NUCLEOTIDE SEQUENCE [LARGE SCALE GENOMIC DNA]</scope>
    <source>
        <strain evidence="2">D3C</strain>
    </source>
</reference>
<dbReference type="PATRIC" id="fig|1582439.9.peg.1728"/>
<dbReference type="OrthoDB" id="382811at2157"/>
<keyword evidence="2" id="KW-1185">Reference proteome</keyword>
<organism evidence="1 2">
    <name type="scientific">Nitrosopumilus piranensis</name>
    <dbReference type="NCBI Taxonomy" id="1582439"/>
    <lineage>
        <taxon>Archaea</taxon>
        <taxon>Nitrososphaerota</taxon>
        <taxon>Nitrososphaeria</taxon>
        <taxon>Nitrosopumilales</taxon>
        <taxon>Nitrosopumilaceae</taxon>
        <taxon>Nitrosopumilus</taxon>
    </lineage>
</organism>
<dbReference type="KEGG" id="nid:NPIRD3C_1677"/>
<dbReference type="RefSeq" id="WP_148703656.1">
    <property type="nucleotide sequence ID" value="NZ_CP010868.1"/>
</dbReference>
<dbReference type="HOGENOM" id="CLU_2730151_0_0_2"/>
<proteinExistence type="predicted"/>
<sequence>MKHAWKYRDLKLEGNSDSAGGTLSYKKSYRGSTAYAEKKSLYHMVSNLCEDCTRMKCTSGCICDCHPKHWW</sequence>
<protein>
    <submittedName>
        <fullName evidence="1">Uncharacterized protein</fullName>
    </submittedName>
</protein>
<reference evidence="1 2" key="3">
    <citation type="journal article" date="2019" name="Int. J. Syst. Evol. Microbiol.">
        <title>Nitrosopumilus adriaticus sp. nov. and Nitrosopumilus piranensis sp. nov., two ammonia-oxidizing archaea from the Adriatic Sea and members of the class Nitrososphaeria.</title>
        <authorList>
            <person name="Bayer B."/>
            <person name="Vojvoda J."/>
            <person name="Reinthaler T."/>
            <person name="Reyes C."/>
            <person name="Pinto M."/>
            <person name="Herndl G.J."/>
        </authorList>
    </citation>
    <scope>NUCLEOTIDE SEQUENCE [LARGE SCALE GENOMIC DNA]</scope>
    <source>
        <strain evidence="1 2">D3C</strain>
    </source>
</reference>
<gene>
    <name evidence="1" type="ORF">NPIRD3C_1677</name>
</gene>
<reference evidence="1 2" key="2">
    <citation type="journal article" date="2016" name="ISME J.">
        <title>Physiological and genomic characterization of two novel marine thaumarchaeal strains indicates niche differentiation.</title>
        <authorList>
            <person name="Bayer B."/>
            <person name="Vojvoda J."/>
            <person name="Offre P."/>
            <person name="Alves R.J."/>
            <person name="Elisabeth N.H."/>
            <person name="Garcia J.A."/>
            <person name="Volland J.M."/>
            <person name="Srivastava A."/>
            <person name="Schleper C."/>
            <person name="Herndl G.J."/>
        </authorList>
    </citation>
    <scope>NUCLEOTIDE SEQUENCE [LARGE SCALE GENOMIC DNA]</scope>
    <source>
        <strain evidence="1 2">D3C</strain>
    </source>
</reference>
<accession>A0A0C5BX85</accession>
<evidence type="ECO:0000313" key="2">
    <source>
        <dbReference type="Proteomes" id="UP000032027"/>
    </source>
</evidence>
<dbReference type="GeneID" id="41600781"/>
<dbReference type="AlphaFoldDB" id="A0A0C5BX85"/>
<name>A0A0C5BX85_9ARCH</name>